<evidence type="ECO:0000313" key="2">
    <source>
        <dbReference type="EMBL" id="KAG0256189.1"/>
    </source>
</evidence>
<dbReference type="OrthoDB" id="2393594at2759"/>
<keyword evidence="1" id="KW-0472">Membrane</keyword>
<keyword evidence="1" id="KW-1133">Transmembrane helix</keyword>
<reference evidence="2" key="1">
    <citation type="journal article" date="2020" name="Fungal Divers.">
        <title>Resolving the Mortierellaceae phylogeny through synthesis of multi-gene phylogenetics and phylogenomics.</title>
        <authorList>
            <person name="Vandepol N."/>
            <person name="Liber J."/>
            <person name="Desiro A."/>
            <person name="Na H."/>
            <person name="Kennedy M."/>
            <person name="Barry K."/>
            <person name="Grigoriev I.V."/>
            <person name="Miller A.N."/>
            <person name="O'Donnell K."/>
            <person name="Stajich J.E."/>
            <person name="Bonito G."/>
        </authorList>
    </citation>
    <scope>NUCLEOTIDE SEQUENCE</scope>
    <source>
        <strain evidence="2">KOD948</strain>
    </source>
</reference>
<feature type="transmembrane region" description="Helical" evidence="1">
    <location>
        <begin position="324"/>
        <end position="345"/>
    </location>
</feature>
<dbReference type="InterPro" id="IPR011990">
    <property type="entry name" value="TPR-like_helical_dom_sf"/>
</dbReference>
<name>A0A9P6PZT9_9FUNG</name>
<keyword evidence="1" id="KW-0812">Transmembrane</keyword>
<dbReference type="EMBL" id="JAAAJA010000312">
    <property type="protein sequence ID" value="KAG0256189.1"/>
    <property type="molecule type" value="Genomic_DNA"/>
</dbReference>
<organism evidence="2 3">
    <name type="scientific">Mortierella polycephala</name>
    <dbReference type="NCBI Taxonomy" id="41804"/>
    <lineage>
        <taxon>Eukaryota</taxon>
        <taxon>Fungi</taxon>
        <taxon>Fungi incertae sedis</taxon>
        <taxon>Mucoromycota</taxon>
        <taxon>Mortierellomycotina</taxon>
        <taxon>Mortierellomycetes</taxon>
        <taxon>Mortierellales</taxon>
        <taxon>Mortierellaceae</taxon>
        <taxon>Mortierella</taxon>
    </lineage>
</organism>
<feature type="transmembrane region" description="Helical" evidence="1">
    <location>
        <begin position="384"/>
        <end position="402"/>
    </location>
</feature>
<sequence length="469" mass="50579">MSSGQCYRISTRVNCSITPSRDQARPFSSLSSAAFNRKSQTNALCDPFKKNKKKQAPMRFPYCCSCVSITTSAVCASFGSSSADAYPFPYGSSEPLGFGQCRNPIQLEKSIASYLRSHPEPTEHALVTMLTACASMSKNATADAPHSADQRNARVSHVDKGYGKSKLQQGTPISQGVEAAEWGSGLLQTILQSSTFTADEVYRIACTIHDKIATGLHLHQGQDSVPHANPSLQVTNAFLDVCAITGHFDKAWSVLQDMTHRTQGNVKPDLTTYRHVLKAATVYKGSSTDQSADDAKMDQKIKDVIEQGSESLTRQARISFWMKLGLGGLAGVTVGKFATLGVMAFSTSDILGTSARATEDTSHLAIDTSYAAESAFHLLASQEVAAGIGFVAGLLTAGYFIIGSTGSSIVRVPHRLGSDRAKDEPGSKRRHPHALENLPRARLLGLYFPDLATINKEEIRNYLKATMES</sequence>
<evidence type="ECO:0000256" key="1">
    <source>
        <dbReference type="SAM" id="Phobius"/>
    </source>
</evidence>
<keyword evidence="3" id="KW-1185">Reference proteome</keyword>
<comment type="caution">
    <text evidence="2">The sequence shown here is derived from an EMBL/GenBank/DDBJ whole genome shotgun (WGS) entry which is preliminary data.</text>
</comment>
<gene>
    <name evidence="2" type="ORF">BG011_004715</name>
</gene>
<accession>A0A9P6PZT9</accession>
<proteinExistence type="predicted"/>
<evidence type="ECO:0000313" key="3">
    <source>
        <dbReference type="Proteomes" id="UP000726737"/>
    </source>
</evidence>
<dbReference type="AlphaFoldDB" id="A0A9P6PZT9"/>
<dbReference type="Gene3D" id="1.25.40.10">
    <property type="entry name" value="Tetratricopeptide repeat domain"/>
    <property type="match status" value="1"/>
</dbReference>
<protein>
    <submittedName>
        <fullName evidence="2">Uncharacterized protein</fullName>
    </submittedName>
</protein>
<dbReference type="Proteomes" id="UP000726737">
    <property type="component" value="Unassembled WGS sequence"/>
</dbReference>